<accession>A0A5P8KCX2</accession>
<dbReference type="RefSeq" id="WP_152171823.1">
    <property type="nucleotide sequence ID" value="NZ_CP045096.1"/>
</dbReference>
<dbReference type="SUPFAM" id="SSF54909">
    <property type="entry name" value="Dimeric alpha+beta barrel"/>
    <property type="match status" value="1"/>
</dbReference>
<feature type="domain" description="DUF1330" evidence="1">
    <location>
        <begin position="2"/>
        <end position="94"/>
    </location>
</feature>
<dbReference type="Proteomes" id="UP000327294">
    <property type="component" value="Chromosome"/>
</dbReference>
<organism evidence="2 3">
    <name type="scientific">Streptomyces phaeolivaceus</name>
    <dbReference type="NCBI Taxonomy" id="2653200"/>
    <lineage>
        <taxon>Bacteria</taxon>
        <taxon>Bacillati</taxon>
        <taxon>Actinomycetota</taxon>
        <taxon>Actinomycetes</taxon>
        <taxon>Kitasatosporales</taxon>
        <taxon>Streptomycetaceae</taxon>
        <taxon>Streptomyces</taxon>
    </lineage>
</organism>
<evidence type="ECO:0000259" key="1">
    <source>
        <dbReference type="Pfam" id="PF07045"/>
    </source>
</evidence>
<sequence>MTALLIGNVGVIADERRMSDYRAKVLHTLELYGGGFMIRGGAFEALEGAWRPTHLSVMRFPTAAAARRWYHSPEYRAIVPLREGTHMDLILLEGEIEDGGD</sequence>
<reference evidence="2 3" key="1">
    <citation type="submission" date="2019-10" db="EMBL/GenBank/DDBJ databases">
        <title>Streptomyces sp. strain GY16 isolated from leaves of Broussonetia papyrifera.</title>
        <authorList>
            <person name="Mo P."/>
        </authorList>
    </citation>
    <scope>NUCLEOTIDE SEQUENCE [LARGE SCALE GENOMIC DNA]</scope>
    <source>
        <strain evidence="2 3">GY16</strain>
    </source>
</reference>
<dbReference type="AlphaFoldDB" id="A0A5P8KCX2"/>
<name>A0A5P8KCX2_9ACTN</name>
<dbReference type="PANTHER" id="PTHR41521">
    <property type="match status" value="1"/>
</dbReference>
<proteinExistence type="predicted"/>
<gene>
    <name evidence="2" type="ORF">F9278_34660</name>
</gene>
<dbReference type="InterPro" id="IPR011008">
    <property type="entry name" value="Dimeric_a/b-barrel"/>
</dbReference>
<evidence type="ECO:0000313" key="3">
    <source>
        <dbReference type="Proteomes" id="UP000327294"/>
    </source>
</evidence>
<keyword evidence="3" id="KW-1185">Reference proteome</keyword>
<dbReference type="Gene3D" id="3.30.70.100">
    <property type="match status" value="1"/>
</dbReference>
<dbReference type="KEGG" id="sphv:F9278_34660"/>
<dbReference type="PANTHER" id="PTHR41521:SF4">
    <property type="entry name" value="BLR0684 PROTEIN"/>
    <property type="match status" value="1"/>
</dbReference>
<dbReference type="EMBL" id="CP045096">
    <property type="protein sequence ID" value="QFR00468.1"/>
    <property type="molecule type" value="Genomic_DNA"/>
</dbReference>
<evidence type="ECO:0000313" key="2">
    <source>
        <dbReference type="EMBL" id="QFR00468.1"/>
    </source>
</evidence>
<dbReference type="Pfam" id="PF07045">
    <property type="entry name" value="DUF1330"/>
    <property type="match status" value="1"/>
</dbReference>
<protein>
    <submittedName>
        <fullName evidence="2">DUF1330 domain-containing protein</fullName>
    </submittedName>
</protein>
<dbReference type="InterPro" id="IPR010753">
    <property type="entry name" value="DUF1330"/>
</dbReference>